<evidence type="ECO:0000256" key="2">
    <source>
        <dbReference type="SAM" id="SignalP"/>
    </source>
</evidence>
<dbReference type="OrthoDB" id="5578001at2759"/>
<dbReference type="Proteomes" id="UP000256328">
    <property type="component" value="Unassembled WGS sequence"/>
</dbReference>
<organism evidence="3 4">
    <name type="scientific">Coleophoma crateriformis</name>
    <dbReference type="NCBI Taxonomy" id="565419"/>
    <lineage>
        <taxon>Eukaryota</taxon>
        <taxon>Fungi</taxon>
        <taxon>Dikarya</taxon>
        <taxon>Ascomycota</taxon>
        <taxon>Pezizomycotina</taxon>
        <taxon>Leotiomycetes</taxon>
        <taxon>Helotiales</taxon>
        <taxon>Dermateaceae</taxon>
        <taxon>Coleophoma</taxon>
    </lineage>
</organism>
<proteinExistence type="predicted"/>
<protein>
    <submittedName>
        <fullName evidence="3">Uncharacterized protein</fullName>
    </submittedName>
</protein>
<name>A0A3D8S9Q0_9HELO</name>
<feature type="compositionally biased region" description="Acidic residues" evidence="1">
    <location>
        <begin position="186"/>
        <end position="198"/>
    </location>
</feature>
<feature type="region of interest" description="Disordered" evidence="1">
    <location>
        <begin position="185"/>
        <end position="229"/>
    </location>
</feature>
<dbReference type="AlphaFoldDB" id="A0A3D8S9Q0"/>
<accession>A0A3D8S9Q0</accession>
<sequence length="369" mass="40501">MTAIAISPLSVQQLLLPLLSSLPTAAVAPSPPTALLPILSPILRQRVQLLSQGSPDPWLSLLCYDSAKAAKLQEVVKSDRFEPHPVSGEVEVDWDSDVEVRYKRQDEETLHALVALREMDLAVNCVWCTGDQEGGGDGWRVGEVKALEDSEGEELQKSIAEAEEAFKAAAAAKRDGYLIIQYGEKEVEEEEEDDDDDYWAQYDNTPARTPAPQHSPAPTQQNGASAGDEDSYYAQYASVQPAMDNHDPDEDIPEGVETSLGPQDHTHASEMPERVPEYSYEATEPALSAAELAHPRPGSSSSGEDTVARLEKEAARETESREETGIKQHIGTSIKSLYRLARVAGIERSEFDRLVKTELECLALMDEDD</sequence>
<feature type="signal peptide" evidence="2">
    <location>
        <begin position="1"/>
        <end position="26"/>
    </location>
</feature>
<comment type="caution">
    <text evidence="3">The sequence shown here is derived from an EMBL/GenBank/DDBJ whole genome shotgun (WGS) entry which is preliminary data.</text>
</comment>
<dbReference type="EMBL" id="PDLN01000006">
    <property type="protein sequence ID" value="RDW83077.1"/>
    <property type="molecule type" value="Genomic_DNA"/>
</dbReference>
<feature type="compositionally biased region" description="Basic and acidic residues" evidence="1">
    <location>
        <begin position="306"/>
        <end position="326"/>
    </location>
</feature>
<evidence type="ECO:0000313" key="4">
    <source>
        <dbReference type="Proteomes" id="UP000256328"/>
    </source>
</evidence>
<reference evidence="3 4" key="1">
    <citation type="journal article" date="2018" name="IMA Fungus">
        <title>IMA Genome-F 9: Draft genome sequence of Annulohypoxylon stygium, Aspergillus mulundensis, Berkeleyomyces basicola (syn. Thielaviopsis basicola), Ceratocystis smalleyi, two Cercospora beticola strains, Coleophoma cylindrospora, Fusarium fracticaudum, Phialophora cf. hyalina, and Morchella septimelata.</title>
        <authorList>
            <person name="Wingfield B.D."/>
            <person name="Bills G.F."/>
            <person name="Dong Y."/>
            <person name="Huang W."/>
            <person name="Nel W.J."/>
            <person name="Swalarsk-Parry B.S."/>
            <person name="Vaghefi N."/>
            <person name="Wilken P.M."/>
            <person name="An Z."/>
            <person name="de Beer Z.W."/>
            <person name="De Vos L."/>
            <person name="Chen L."/>
            <person name="Duong T.A."/>
            <person name="Gao Y."/>
            <person name="Hammerbacher A."/>
            <person name="Kikkert J.R."/>
            <person name="Li Y."/>
            <person name="Li H."/>
            <person name="Li K."/>
            <person name="Li Q."/>
            <person name="Liu X."/>
            <person name="Ma X."/>
            <person name="Naidoo K."/>
            <person name="Pethybridge S.J."/>
            <person name="Sun J."/>
            <person name="Steenkamp E.T."/>
            <person name="van der Nest M.A."/>
            <person name="van Wyk S."/>
            <person name="Wingfield M.J."/>
            <person name="Xiong C."/>
            <person name="Yue Q."/>
            <person name="Zhang X."/>
        </authorList>
    </citation>
    <scope>NUCLEOTIDE SEQUENCE [LARGE SCALE GENOMIC DNA]</scope>
    <source>
        <strain evidence="3 4">BP5796</strain>
    </source>
</reference>
<keyword evidence="4" id="KW-1185">Reference proteome</keyword>
<gene>
    <name evidence="3" type="ORF">BP5796_04568</name>
</gene>
<evidence type="ECO:0000256" key="1">
    <source>
        <dbReference type="SAM" id="MobiDB-lite"/>
    </source>
</evidence>
<feature type="chain" id="PRO_5017800954" evidence="2">
    <location>
        <begin position="27"/>
        <end position="369"/>
    </location>
</feature>
<feature type="compositionally biased region" description="Basic and acidic residues" evidence="1">
    <location>
        <begin position="264"/>
        <end position="276"/>
    </location>
</feature>
<keyword evidence="2" id="KW-0732">Signal</keyword>
<evidence type="ECO:0000313" key="3">
    <source>
        <dbReference type="EMBL" id="RDW83077.1"/>
    </source>
</evidence>
<feature type="region of interest" description="Disordered" evidence="1">
    <location>
        <begin position="242"/>
        <end position="327"/>
    </location>
</feature>